<sequence length="89" mass="9570">MSDTSPFIPTSCFLLRTKAETLGKAFIASCYESGQASDEDMEDRCVTLLNAALDAVIEAEIPIREGIKLAVVPAQPQQRSAARGKRGGR</sequence>
<keyword evidence="2" id="KW-1185">Reference proteome</keyword>
<dbReference type="EMBL" id="JAPDDR010000011">
    <property type="protein sequence ID" value="MCW1915974.1"/>
    <property type="molecule type" value="Genomic_DNA"/>
</dbReference>
<gene>
    <name evidence="1" type="ORF">OJ996_20470</name>
</gene>
<organism evidence="1 2">
    <name type="scientific">Luteolibacter rhizosphaerae</name>
    <dbReference type="NCBI Taxonomy" id="2989719"/>
    <lineage>
        <taxon>Bacteria</taxon>
        <taxon>Pseudomonadati</taxon>
        <taxon>Verrucomicrobiota</taxon>
        <taxon>Verrucomicrobiia</taxon>
        <taxon>Verrucomicrobiales</taxon>
        <taxon>Verrucomicrobiaceae</taxon>
        <taxon>Luteolibacter</taxon>
    </lineage>
</organism>
<accession>A0ABT3G925</accession>
<proteinExistence type="predicted"/>
<comment type="caution">
    <text evidence="1">The sequence shown here is derived from an EMBL/GenBank/DDBJ whole genome shotgun (WGS) entry which is preliminary data.</text>
</comment>
<evidence type="ECO:0000313" key="2">
    <source>
        <dbReference type="Proteomes" id="UP001165653"/>
    </source>
</evidence>
<evidence type="ECO:0000313" key="1">
    <source>
        <dbReference type="EMBL" id="MCW1915974.1"/>
    </source>
</evidence>
<dbReference type="Proteomes" id="UP001165653">
    <property type="component" value="Unassembled WGS sequence"/>
</dbReference>
<protein>
    <submittedName>
        <fullName evidence="1">Uncharacterized protein</fullName>
    </submittedName>
</protein>
<name>A0ABT3G925_9BACT</name>
<dbReference type="RefSeq" id="WP_264515538.1">
    <property type="nucleotide sequence ID" value="NZ_JAPDDR010000011.1"/>
</dbReference>
<reference evidence="1" key="1">
    <citation type="submission" date="2022-10" db="EMBL/GenBank/DDBJ databases">
        <title>Luteolibacter sp. GHJ8, whole genome shotgun sequencing project.</title>
        <authorList>
            <person name="Zhao G."/>
            <person name="Shen L."/>
        </authorList>
    </citation>
    <scope>NUCLEOTIDE SEQUENCE</scope>
    <source>
        <strain evidence="1">GHJ8</strain>
    </source>
</reference>